<dbReference type="Gene3D" id="3.90.180.10">
    <property type="entry name" value="Medium-chain alcohol dehydrogenases, catalytic domain"/>
    <property type="match status" value="1"/>
</dbReference>
<feature type="domain" description="Enoyl reductase (ER)" evidence="8">
    <location>
        <begin position="8"/>
        <end position="326"/>
    </location>
</feature>
<dbReference type="GO" id="GO:0005737">
    <property type="term" value="C:cytoplasm"/>
    <property type="evidence" value="ECO:0007669"/>
    <property type="project" value="TreeGrafter"/>
</dbReference>
<dbReference type="RefSeq" id="WP_112219747.1">
    <property type="nucleotide sequence ID" value="NZ_MVJN01000006.1"/>
</dbReference>
<dbReference type="InterPro" id="IPR013154">
    <property type="entry name" value="ADH-like_N"/>
</dbReference>
<dbReference type="InterPro" id="IPR020843">
    <property type="entry name" value="ER"/>
</dbReference>
<protein>
    <recommendedName>
        <fullName evidence="3">alcohol dehydrogenase</fullName>
        <ecNumber evidence="3">1.1.1.1</ecNumber>
    </recommendedName>
</protein>
<sequence length="328" mass="35520">MRAAIVPAINANWEIKDIPTPKPDINQVLIKIHASGLCYTDVHQTEGHLPGMFPRTLGHEPVGEIVETGPGVSSRRVGDRVGVPWVQSTCGRCEWCLRGRPLFCANMHVTGGDAAGGHAEYMVAPADATMLIPDSVSFEQAAPVFCAGYTVWSGLRWAEPKPHERVAVVGIGGLGHLAVQFAHAAGYETIAVSHSPDKDSLIKEMGADEIVRDGKDLLKMGGADIILSTTNSNKAMLESLGALRPDGRFVAMGFDVNPLQVSIADLIVKRIKIIGSQQNHREYLFEALDMVSKGKVKVVAETYSLNEINKAYEKVKNGQVRFRAVVTM</sequence>
<dbReference type="SMART" id="SM00829">
    <property type="entry name" value="PKS_ER"/>
    <property type="match status" value="1"/>
</dbReference>
<proteinExistence type="inferred from homology"/>
<comment type="cofactor">
    <cofactor evidence="1 7">
        <name>Zn(2+)</name>
        <dbReference type="ChEBI" id="CHEBI:29105"/>
    </cofactor>
</comment>
<dbReference type="InterPro" id="IPR013149">
    <property type="entry name" value="ADH-like_C"/>
</dbReference>
<evidence type="ECO:0000256" key="5">
    <source>
        <dbReference type="ARBA" id="ARBA00022833"/>
    </source>
</evidence>
<dbReference type="Gene3D" id="3.40.50.720">
    <property type="entry name" value="NAD(P)-binding Rossmann-like Domain"/>
    <property type="match status" value="1"/>
</dbReference>
<dbReference type="Pfam" id="PF00107">
    <property type="entry name" value="ADH_zinc_N"/>
    <property type="match status" value="1"/>
</dbReference>
<dbReference type="CDD" id="cd08245">
    <property type="entry name" value="CAD"/>
    <property type="match status" value="1"/>
</dbReference>
<dbReference type="EC" id="1.1.1.1" evidence="3"/>
<organism evidence="9 10">
    <name type="scientific">Legionella quinlivanii</name>
    <dbReference type="NCBI Taxonomy" id="45073"/>
    <lineage>
        <taxon>Bacteria</taxon>
        <taxon>Pseudomonadati</taxon>
        <taxon>Pseudomonadota</taxon>
        <taxon>Gammaproteobacteria</taxon>
        <taxon>Legionellales</taxon>
        <taxon>Legionellaceae</taxon>
        <taxon>Legionella</taxon>
    </lineage>
</organism>
<dbReference type="EMBL" id="MVJN01000006">
    <property type="protein sequence ID" value="RAP36381.1"/>
    <property type="molecule type" value="Genomic_DNA"/>
</dbReference>
<dbReference type="PANTHER" id="PTHR42940:SF8">
    <property type="entry name" value="VACUOLAR PROTEIN SORTING-ASSOCIATED PROTEIN 11"/>
    <property type="match status" value="1"/>
</dbReference>
<reference evidence="9 10" key="1">
    <citation type="submission" date="2017-02" db="EMBL/GenBank/DDBJ databases">
        <title>Legionella quilivanii strain from human: case report and whole genome sequencing analysis.</title>
        <authorList>
            <person name="Lalancette C."/>
            <person name="Leduc J.-M."/>
            <person name="Levesque S."/>
            <person name="Fournier E."/>
            <person name="Saoud J."/>
            <person name="Faucher S.P."/>
            <person name="Bernard K."/>
            <person name="Martineau C."/>
            <person name="Longtin J."/>
        </authorList>
    </citation>
    <scope>NUCLEOTIDE SEQUENCE [LARGE SCALE GENOMIC DNA]</scope>
    <source>
        <strain evidence="9 10">ID143958</strain>
    </source>
</reference>
<comment type="caution">
    <text evidence="9">The sequence shown here is derived from an EMBL/GenBank/DDBJ whole genome shotgun (WGS) entry which is preliminary data.</text>
</comment>
<dbReference type="Pfam" id="PF08240">
    <property type="entry name" value="ADH_N"/>
    <property type="match status" value="1"/>
</dbReference>
<evidence type="ECO:0000256" key="6">
    <source>
        <dbReference type="ARBA" id="ARBA00023002"/>
    </source>
</evidence>
<keyword evidence="6" id="KW-0560">Oxidoreductase</keyword>
<evidence type="ECO:0000313" key="10">
    <source>
        <dbReference type="Proteomes" id="UP000249458"/>
    </source>
</evidence>
<dbReference type="GO" id="GO:0004022">
    <property type="term" value="F:alcohol dehydrogenase (NAD+) activity"/>
    <property type="evidence" value="ECO:0007669"/>
    <property type="project" value="UniProtKB-EC"/>
</dbReference>
<evidence type="ECO:0000259" key="8">
    <source>
        <dbReference type="SMART" id="SM00829"/>
    </source>
</evidence>
<comment type="similarity">
    <text evidence="2 7">Belongs to the zinc-containing alcohol dehydrogenase family.</text>
</comment>
<evidence type="ECO:0000256" key="2">
    <source>
        <dbReference type="ARBA" id="ARBA00008072"/>
    </source>
</evidence>
<dbReference type="InterPro" id="IPR002328">
    <property type="entry name" value="ADH_Zn_CS"/>
</dbReference>
<dbReference type="SUPFAM" id="SSF50129">
    <property type="entry name" value="GroES-like"/>
    <property type="match status" value="1"/>
</dbReference>
<evidence type="ECO:0000256" key="7">
    <source>
        <dbReference type="RuleBase" id="RU361277"/>
    </source>
</evidence>
<name>A0A364LIY7_9GAMM</name>
<dbReference type="PANTHER" id="PTHR42940">
    <property type="entry name" value="ALCOHOL DEHYDROGENASE 1-RELATED"/>
    <property type="match status" value="1"/>
</dbReference>
<gene>
    <name evidence="9" type="ORF">B1207_09595</name>
</gene>
<accession>A0A364LIY7</accession>
<keyword evidence="5 7" id="KW-0862">Zinc</keyword>
<dbReference type="PROSITE" id="PS00059">
    <property type="entry name" value="ADH_ZINC"/>
    <property type="match status" value="1"/>
</dbReference>
<keyword evidence="4 7" id="KW-0479">Metal-binding</keyword>
<dbReference type="InterPro" id="IPR036291">
    <property type="entry name" value="NAD(P)-bd_dom_sf"/>
</dbReference>
<dbReference type="GO" id="GO:0008270">
    <property type="term" value="F:zinc ion binding"/>
    <property type="evidence" value="ECO:0007669"/>
    <property type="project" value="InterPro"/>
</dbReference>
<evidence type="ECO:0000256" key="1">
    <source>
        <dbReference type="ARBA" id="ARBA00001947"/>
    </source>
</evidence>
<dbReference type="InterPro" id="IPR011032">
    <property type="entry name" value="GroES-like_sf"/>
</dbReference>
<evidence type="ECO:0000256" key="3">
    <source>
        <dbReference type="ARBA" id="ARBA00013190"/>
    </source>
</evidence>
<dbReference type="SUPFAM" id="SSF51735">
    <property type="entry name" value="NAD(P)-binding Rossmann-fold domains"/>
    <property type="match status" value="1"/>
</dbReference>
<evidence type="ECO:0000313" key="9">
    <source>
        <dbReference type="EMBL" id="RAP36381.1"/>
    </source>
</evidence>
<dbReference type="AlphaFoldDB" id="A0A364LIY7"/>
<dbReference type="Proteomes" id="UP000249458">
    <property type="component" value="Unassembled WGS sequence"/>
</dbReference>
<evidence type="ECO:0000256" key="4">
    <source>
        <dbReference type="ARBA" id="ARBA00022723"/>
    </source>
</evidence>